<evidence type="ECO:0000313" key="1">
    <source>
        <dbReference type="EMBL" id="MRU15324.1"/>
    </source>
</evidence>
<dbReference type="InterPro" id="IPR027417">
    <property type="entry name" value="P-loop_NTPase"/>
</dbReference>
<keyword evidence="2" id="KW-1185">Reference proteome</keyword>
<dbReference type="Gene3D" id="3.40.50.300">
    <property type="entry name" value="P-loop containing nucleotide triphosphate hydrolases"/>
    <property type="match status" value="1"/>
</dbReference>
<reference evidence="1 2" key="1">
    <citation type="submission" date="2019-05" db="EMBL/GenBank/DDBJ databases">
        <title>Roseovarius bejariae sp. nov., a moderately halophylic bacterium isolated from a saline soil in Rambla Salada (Murcia).</title>
        <authorList>
            <person name="Castro D.J."/>
            <person name="Gomez-Altuve A."/>
            <person name="Reina J.C."/>
            <person name="Rodriguez M."/>
            <person name="Sampedro I."/>
            <person name="Llamas I."/>
            <person name="Martinez-Checa F."/>
        </authorList>
    </citation>
    <scope>NUCLEOTIDE SEQUENCE [LARGE SCALE GENOMIC DNA]</scope>
    <source>
        <strain evidence="1 2">A21</strain>
    </source>
</reference>
<dbReference type="RefSeq" id="WP_154150504.1">
    <property type="nucleotide sequence ID" value="NZ_SZWE01000001.1"/>
</dbReference>
<organism evidence="1 2">
    <name type="scientific">Roseovarius bejariae</name>
    <dbReference type="NCBI Taxonomy" id="2576383"/>
    <lineage>
        <taxon>Bacteria</taxon>
        <taxon>Pseudomonadati</taxon>
        <taxon>Pseudomonadota</taxon>
        <taxon>Alphaproteobacteria</taxon>
        <taxon>Rhodobacterales</taxon>
        <taxon>Roseobacteraceae</taxon>
        <taxon>Roseovarius</taxon>
    </lineage>
</organism>
<accession>A0A844CZ73</accession>
<dbReference type="Proteomes" id="UP000564704">
    <property type="component" value="Unassembled WGS sequence"/>
</dbReference>
<dbReference type="SUPFAM" id="SSF52540">
    <property type="entry name" value="P-loop containing nucleoside triphosphate hydrolases"/>
    <property type="match status" value="1"/>
</dbReference>
<evidence type="ECO:0008006" key="3">
    <source>
        <dbReference type="Google" id="ProtNLM"/>
    </source>
</evidence>
<dbReference type="OrthoDB" id="547419at2"/>
<gene>
    <name evidence="1" type="ORF">FDP25_07780</name>
</gene>
<sequence length="323" mass="36752">MFDRIILHLGTPKTGTTGLQQYLSETSDVLAEKGVHYVKSFRRGPSHNYLMRLLRQPDKEDFIQRKLNQELQQSSGETAVISTETAYGVFGTSKVLAALKPDMRERVQILCYARRQDLFLEAMAKQKAKNALFDGSLQAFCAHPKQQKKASYLAFANQIAKRFPEVRIHFRAFDRSQLEDGDVVQDFCAFAGLATEDRPENRYNEANRTPSLQVVEAVRNYPFDGNVHRRATLREIMKQDKGDYFRSRDVMPPDMREQIIDLYAKENRELFRRYGDGNVSGFAAFDPARHDNHIGDTEQRTTAEHEAHTLVAAAAATCALAAE</sequence>
<dbReference type="AlphaFoldDB" id="A0A844CZ73"/>
<evidence type="ECO:0000313" key="2">
    <source>
        <dbReference type="Proteomes" id="UP000564704"/>
    </source>
</evidence>
<name>A0A844CZ73_9RHOB</name>
<comment type="caution">
    <text evidence="1">The sequence shown here is derived from an EMBL/GenBank/DDBJ whole genome shotgun (WGS) entry which is preliminary data.</text>
</comment>
<dbReference type="EMBL" id="SZWE01000001">
    <property type="protein sequence ID" value="MRU15324.1"/>
    <property type="molecule type" value="Genomic_DNA"/>
</dbReference>
<protein>
    <recommendedName>
        <fullName evidence="3">Sulfotransferase family protein</fullName>
    </recommendedName>
</protein>
<proteinExistence type="predicted"/>